<accession>A0A955RI46</accession>
<evidence type="ECO:0000313" key="2">
    <source>
        <dbReference type="EMBL" id="MCA9382020.1"/>
    </source>
</evidence>
<dbReference type="PIRSF" id="PIRSF004555">
    <property type="entry name" value="UCP004555"/>
    <property type="match status" value="1"/>
</dbReference>
<dbReference type="Gene3D" id="3.30.1310.10">
    <property type="entry name" value="Nucleoid-associated protein YbaB-like domain"/>
    <property type="match status" value="1"/>
</dbReference>
<proteinExistence type="predicted"/>
<reference evidence="2" key="2">
    <citation type="journal article" date="2021" name="Microbiome">
        <title>Successional dynamics and alternative stable states in a saline activated sludge microbial community over 9 years.</title>
        <authorList>
            <person name="Wang Y."/>
            <person name="Ye J."/>
            <person name="Ju F."/>
            <person name="Liu L."/>
            <person name="Boyd J.A."/>
            <person name="Deng Y."/>
            <person name="Parks D.H."/>
            <person name="Jiang X."/>
            <person name="Yin X."/>
            <person name="Woodcroft B.J."/>
            <person name="Tyson G.W."/>
            <person name="Hugenholtz P."/>
            <person name="Polz M.F."/>
            <person name="Zhang T."/>
        </authorList>
    </citation>
    <scope>NUCLEOTIDE SEQUENCE</scope>
    <source>
        <strain evidence="2">HKST-UBA10</strain>
    </source>
</reference>
<evidence type="ECO:0000256" key="1">
    <source>
        <dbReference type="ARBA" id="ARBA00023125"/>
    </source>
</evidence>
<comment type="caution">
    <text evidence="2">The sequence shown here is derived from an EMBL/GenBank/DDBJ whole genome shotgun (WGS) entry which is preliminary data.</text>
</comment>
<dbReference type="PANTHER" id="PTHR33449:SF1">
    <property type="entry name" value="NUCLEOID-ASSOCIATED PROTEIN YBAB"/>
    <property type="match status" value="1"/>
</dbReference>
<organism evidence="2 3">
    <name type="scientific">Candidatus Dojkabacteria bacterium</name>
    <dbReference type="NCBI Taxonomy" id="2099670"/>
    <lineage>
        <taxon>Bacteria</taxon>
        <taxon>Candidatus Dojkabacteria</taxon>
    </lineage>
</organism>
<dbReference type="InterPro" id="IPR004401">
    <property type="entry name" value="YbaB/EbfC"/>
</dbReference>
<dbReference type="SUPFAM" id="SSF82607">
    <property type="entry name" value="YbaB-like"/>
    <property type="match status" value="1"/>
</dbReference>
<name>A0A955RI46_9BACT</name>
<dbReference type="InterPro" id="IPR036894">
    <property type="entry name" value="YbaB-like_sf"/>
</dbReference>
<dbReference type="Pfam" id="PF02575">
    <property type="entry name" value="YbaB_DNA_bd"/>
    <property type="match status" value="1"/>
</dbReference>
<dbReference type="PANTHER" id="PTHR33449">
    <property type="entry name" value="NUCLEOID-ASSOCIATED PROTEIN YBAB"/>
    <property type="match status" value="1"/>
</dbReference>
<keyword evidence="1" id="KW-0238">DNA-binding</keyword>
<dbReference type="GO" id="GO:0003677">
    <property type="term" value="F:DNA binding"/>
    <property type="evidence" value="ECO:0007669"/>
    <property type="project" value="UniProtKB-KW"/>
</dbReference>
<gene>
    <name evidence="2" type="ORF">KC660_01275</name>
</gene>
<evidence type="ECO:0000313" key="3">
    <source>
        <dbReference type="Proteomes" id="UP000782843"/>
    </source>
</evidence>
<protein>
    <submittedName>
        <fullName evidence="2">YbaB/EbfC family nucleoid-associated protein</fullName>
    </submittedName>
</protein>
<dbReference type="EMBL" id="JAGQLG010000044">
    <property type="protein sequence ID" value="MCA9382020.1"/>
    <property type="molecule type" value="Genomic_DNA"/>
</dbReference>
<dbReference type="AlphaFoldDB" id="A0A955RI46"/>
<sequence length="102" mass="11619">MAIPGIGQMQDLYKMQREAKKMEKEMKQIVVKGYSKNEKISVTLDGTQEVVAVKIAEDMLEPDQKKDVEQGIKEAHKEASKKLQKEMMKGMDMDKIRSMLGS</sequence>
<reference evidence="2" key="1">
    <citation type="submission" date="2020-04" db="EMBL/GenBank/DDBJ databases">
        <authorList>
            <person name="Zhang T."/>
        </authorList>
    </citation>
    <scope>NUCLEOTIDE SEQUENCE</scope>
    <source>
        <strain evidence="2">HKST-UBA10</strain>
    </source>
</reference>
<dbReference type="Proteomes" id="UP000782843">
    <property type="component" value="Unassembled WGS sequence"/>
</dbReference>